<dbReference type="EMBL" id="CP012172">
    <property type="protein sequence ID" value="AKV74143.1"/>
    <property type="molecule type" value="Genomic_DNA"/>
</dbReference>
<dbReference type="Proteomes" id="UP000029084">
    <property type="component" value="Chromosome"/>
</dbReference>
<dbReference type="Proteomes" id="UP000056255">
    <property type="component" value="Chromosome"/>
</dbReference>
<dbReference type="EMBL" id="CP012176">
    <property type="protein sequence ID" value="AKV83123.1"/>
    <property type="molecule type" value="Genomic_DNA"/>
</dbReference>
<evidence type="ECO:0000313" key="11">
    <source>
        <dbReference type="Proteomes" id="UP000062475"/>
    </source>
</evidence>
<dbReference type="AlphaFoldDB" id="A0A088E474"/>
<dbReference type="EMBL" id="CP012175">
    <property type="protein sequence ID" value="AKV80879.1"/>
    <property type="molecule type" value="Genomic_DNA"/>
</dbReference>
<dbReference type="Proteomes" id="UP000061362">
    <property type="component" value="Chromosome"/>
</dbReference>
<evidence type="ECO:0000313" key="7">
    <source>
        <dbReference type="Proteomes" id="UP000029084"/>
    </source>
</evidence>
<organism evidence="1 7">
    <name type="scientific">Metallosphaera sedula</name>
    <dbReference type="NCBI Taxonomy" id="43687"/>
    <lineage>
        <taxon>Archaea</taxon>
        <taxon>Thermoproteota</taxon>
        <taxon>Thermoprotei</taxon>
        <taxon>Sulfolobales</taxon>
        <taxon>Sulfolobaceae</taxon>
        <taxon>Metallosphaera</taxon>
    </lineage>
</organism>
<proteinExistence type="predicted"/>
<evidence type="ECO:0000313" key="3">
    <source>
        <dbReference type="EMBL" id="AKV76383.1"/>
    </source>
</evidence>
<name>A0A088E474_9CREN</name>
<sequence length="309" mass="35687">MSQWTDDDERRMLLLIVYLFGKHKEMTKAISLSRRVMEDLDEVLERVTKTLEQIEKLAGINGYYMDEIGRAIEDLRELPGNVTREFRDDVRNLLLDMANIKLKANGLWDKFKRLREMSRTLSAETEKLRDKSMQVVKEAGLLNQEYQEVIRVVEMMEKDPSSIDPELEIRRLEDLKSRLTPVVQDLMDTVEGLVKVMVRYNELGDRLNELLLEVSTLHSLLEGVVRRFNLGKPISASGEPEVIVNGDVILVVMELSDAREDEVNARVERDELVIEVRGKEIRVNLPGVAEMVSKRVVNDTLTINLRKVR</sequence>
<evidence type="ECO:0000313" key="9">
    <source>
        <dbReference type="Proteomes" id="UP000061362"/>
    </source>
</evidence>
<accession>A0A088E474</accession>
<dbReference type="Proteomes" id="UP000068832">
    <property type="component" value="Chromosome"/>
</dbReference>
<reference evidence="1 7" key="1">
    <citation type="journal article" date="2014" name="J. Bacteriol.">
        <title>Role of an Archaeal PitA Transporter in the Copper and Arsenic Resistance of Metallosphaera sedula, an Extreme Thermoacidophile.</title>
        <authorList>
            <person name="McCarthy S."/>
            <person name="Ai C."/>
            <person name="Wheaton G."/>
            <person name="Tevatia R."/>
            <person name="Eckrich V."/>
            <person name="Kelly R."/>
            <person name="Blum P."/>
        </authorList>
    </citation>
    <scope>NUCLEOTIDE SEQUENCE [LARGE SCALE GENOMIC DNA]</scope>
    <source>
        <strain evidence="1 7">CuR1</strain>
    </source>
</reference>
<evidence type="ECO:0000313" key="8">
    <source>
        <dbReference type="Proteomes" id="UP000056255"/>
    </source>
</evidence>
<evidence type="ECO:0000313" key="4">
    <source>
        <dbReference type="EMBL" id="AKV78634.1"/>
    </source>
</evidence>
<evidence type="ECO:0000313" key="12">
    <source>
        <dbReference type="Proteomes" id="UP000068832"/>
    </source>
</evidence>
<evidence type="ECO:0000313" key="2">
    <source>
        <dbReference type="EMBL" id="AKV74143.1"/>
    </source>
</evidence>
<evidence type="ECO:0000313" key="1">
    <source>
        <dbReference type="EMBL" id="AIM27254.1"/>
    </source>
</evidence>
<evidence type="ECO:0000313" key="5">
    <source>
        <dbReference type="EMBL" id="AKV80879.1"/>
    </source>
</evidence>
<reference evidence="9 10" key="2">
    <citation type="journal article" date="2015" name="Genome Announc.">
        <title>Complete Genome Sequences of Evolved Arsenate-Resistant Metallosphaera sedula Strains.</title>
        <authorList>
            <person name="Ai C."/>
            <person name="McCarthy S."/>
            <person name="Schackwitz W."/>
            <person name="Martin J."/>
            <person name="Lipzen A."/>
            <person name="Blum P."/>
        </authorList>
    </citation>
    <scope>NUCLEOTIDE SEQUENCE [LARGE SCALE GENOMIC DNA]</scope>
    <source>
        <strain evidence="4 10">ARS120-1</strain>
        <strain evidence="5 9">ARS120-2</strain>
        <strain evidence="2 12">ARS50-1</strain>
        <strain evidence="3 11">ARS50-2</strain>
    </source>
</reference>
<dbReference type="EMBL" id="CP008822">
    <property type="protein sequence ID" value="AIM27254.1"/>
    <property type="molecule type" value="Genomic_DNA"/>
</dbReference>
<dbReference type="Proteomes" id="UP000062475">
    <property type="component" value="Chromosome"/>
</dbReference>
<dbReference type="EMBL" id="CP012173">
    <property type="protein sequence ID" value="AKV76383.1"/>
    <property type="molecule type" value="Genomic_DNA"/>
</dbReference>
<dbReference type="GeneID" id="91755576"/>
<evidence type="ECO:0000313" key="6">
    <source>
        <dbReference type="EMBL" id="AKV83123.1"/>
    </source>
</evidence>
<dbReference type="EMBL" id="CP012174">
    <property type="protein sequence ID" value="AKV78634.1"/>
    <property type="molecule type" value="Genomic_DNA"/>
</dbReference>
<gene>
    <name evidence="1" type="ORF">HA72_1104</name>
    <name evidence="2" type="ORF">MsedA_1118</name>
    <name evidence="3" type="ORF">MsedB_1120</name>
    <name evidence="4" type="ORF">MsedC_1118</name>
    <name evidence="5" type="ORF">MsedD_1119</name>
    <name evidence="6" type="ORF">MsedE_1121</name>
</gene>
<dbReference type="Proteomes" id="UP000062398">
    <property type="component" value="Chromosome"/>
</dbReference>
<evidence type="ECO:0000313" key="10">
    <source>
        <dbReference type="Proteomes" id="UP000062398"/>
    </source>
</evidence>
<dbReference type="RefSeq" id="WP_012021055.1">
    <property type="nucleotide sequence ID" value="NZ_AP019770.1"/>
</dbReference>
<reference evidence="6 8" key="3">
    <citation type="submission" date="2015-07" db="EMBL/GenBank/DDBJ databases">
        <title>Physiological, transcriptional responses and genome re-sequencing of acid resistant extremely thermoacidophilic Metallosphaera sedula SARC-M1.</title>
        <authorList>
            <person name="Ai C."/>
            <person name="McCarthy S."/>
            <person name="Eckrich V."/>
            <person name="Rudrappa D."/>
            <person name="Qiu G."/>
            <person name="Blum P."/>
        </authorList>
    </citation>
    <scope>NUCLEOTIDE SEQUENCE [LARGE SCALE GENOMIC DNA]</scope>
    <source>
        <strain evidence="6 8">SARC-M1</strain>
    </source>
</reference>
<protein>
    <submittedName>
        <fullName evidence="1">Uncharacterized protein</fullName>
    </submittedName>
</protein>
<dbReference type="PATRIC" id="fig|43687.5.peg.1148"/>